<proteinExistence type="predicted"/>
<evidence type="ECO:0000313" key="4">
    <source>
        <dbReference type="EMBL" id="TCU81746.1"/>
    </source>
</evidence>
<protein>
    <submittedName>
        <fullName evidence="4">Aminophosphonate oxidoreductase</fullName>
    </submittedName>
    <submittedName>
        <fullName evidence="3">Gamma-glutamylputrescine oxidoreductase</fullName>
        <ecNumber evidence="3">1.4.3.-</ecNumber>
    </submittedName>
</protein>
<dbReference type="Proteomes" id="UP000255108">
    <property type="component" value="Unassembled WGS sequence"/>
</dbReference>
<dbReference type="OrthoDB" id="9342835at2"/>
<evidence type="ECO:0000313" key="6">
    <source>
        <dbReference type="Proteomes" id="UP000295794"/>
    </source>
</evidence>
<keyword evidence="1 3" id="KW-0560">Oxidoreductase</keyword>
<evidence type="ECO:0000259" key="2">
    <source>
        <dbReference type="Pfam" id="PF01266"/>
    </source>
</evidence>
<dbReference type="Proteomes" id="UP000295794">
    <property type="component" value="Unassembled WGS sequence"/>
</dbReference>
<dbReference type="EMBL" id="SMBT01000019">
    <property type="protein sequence ID" value="TCU81746.1"/>
    <property type="molecule type" value="Genomic_DNA"/>
</dbReference>
<dbReference type="PANTHER" id="PTHR13847">
    <property type="entry name" value="SARCOSINE DEHYDROGENASE-RELATED"/>
    <property type="match status" value="1"/>
</dbReference>
<dbReference type="InterPro" id="IPR006076">
    <property type="entry name" value="FAD-dep_OxRdtase"/>
</dbReference>
<reference evidence="3 5" key="1">
    <citation type="submission" date="2018-06" db="EMBL/GenBank/DDBJ databases">
        <authorList>
            <consortium name="Pathogen Informatics"/>
            <person name="Doyle S."/>
        </authorList>
    </citation>
    <scope>NUCLEOTIDE SEQUENCE [LARGE SCALE GENOMIC DNA]</scope>
    <source>
        <strain evidence="3 5">NCTC11159</strain>
    </source>
</reference>
<dbReference type="Gene3D" id="3.30.9.10">
    <property type="entry name" value="D-Amino Acid Oxidase, subunit A, domain 2"/>
    <property type="match status" value="1"/>
</dbReference>
<dbReference type="SUPFAM" id="SSF51905">
    <property type="entry name" value="FAD/NAD(P)-binding domain"/>
    <property type="match status" value="1"/>
</dbReference>
<dbReference type="PANTHER" id="PTHR13847:SF285">
    <property type="entry name" value="FAD DEPENDENT OXIDOREDUCTASE DOMAIN-CONTAINING PROTEIN"/>
    <property type="match status" value="1"/>
</dbReference>
<dbReference type="GO" id="GO:0005737">
    <property type="term" value="C:cytoplasm"/>
    <property type="evidence" value="ECO:0007669"/>
    <property type="project" value="TreeGrafter"/>
</dbReference>
<reference evidence="4 6" key="2">
    <citation type="submission" date="2019-03" db="EMBL/GenBank/DDBJ databases">
        <title>Genomic Encyclopedia of Type Strains, Phase IV (KMG-IV): sequencing the most valuable type-strain genomes for metagenomic binning, comparative biology and taxonomic classification.</title>
        <authorList>
            <person name="Goeker M."/>
        </authorList>
    </citation>
    <scope>NUCLEOTIDE SEQUENCE [LARGE SCALE GENOMIC DNA]</scope>
    <source>
        <strain evidence="4 6">DSM 3764</strain>
    </source>
</reference>
<sequence>MSEFRPWWFEQALIKENSQPAVPLGQDLQADVCIVGGGYTGLWTAISLKMAKPELSVVVIEKDLCGSGASGRNGGCLLTLATKFLTLKRLFGEAEALRIVKASEDAVYQIAQFCRDHQIDAEVRVDGTLYTATNTAQLGSMDGVMNELARHSASTWVGLPEHEVKLMAGSDLHIAGAFSPVGGSVQPGLLVRGLARVARAMGVQIFEVTPMERLIESARPVVVTAHGKISAGRVVLALNASMATMFPALSRSIALVSSDMIITEPCPDLLQRTGLTRGVAVCDSRIFVNYYRSTADGRLMLGKGGNTFAYGNRMLAAFDRPSAYQQSLTHTLKRFFPALQDVAIAASWNGPSDRSVTGIPFFGRLNQHPHIFYGFGYSGNGVGPTYLGGQILSSLVLDADNEWTRSPLVTGPRGFFPPEPIRWLGANMVRNAIRRKENAEDRGAKPWLLDCKLAGFAAAAGKSDKA</sequence>
<dbReference type="NCBIfam" id="TIGR03329">
    <property type="entry name" value="Phn_aa_oxid"/>
    <property type="match status" value="1"/>
</dbReference>
<name>A0A377QAA3_9NEIS</name>
<evidence type="ECO:0000313" key="5">
    <source>
        <dbReference type="Proteomes" id="UP000255108"/>
    </source>
</evidence>
<keyword evidence="6" id="KW-1185">Reference proteome</keyword>
<dbReference type="GO" id="GO:0016491">
    <property type="term" value="F:oxidoreductase activity"/>
    <property type="evidence" value="ECO:0007669"/>
    <property type="project" value="UniProtKB-KW"/>
</dbReference>
<dbReference type="Gene3D" id="3.50.50.60">
    <property type="entry name" value="FAD/NAD(P)-binding domain"/>
    <property type="match status" value="1"/>
</dbReference>
<feature type="domain" description="FAD dependent oxidoreductase" evidence="2">
    <location>
        <begin position="31"/>
        <end position="394"/>
    </location>
</feature>
<dbReference type="RefSeq" id="WP_115228055.1">
    <property type="nucleotide sequence ID" value="NZ_CAWOLO010000019.1"/>
</dbReference>
<dbReference type="EC" id="1.4.3.-" evidence="3"/>
<dbReference type="Pfam" id="PF01266">
    <property type="entry name" value="DAO"/>
    <property type="match status" value="1"/>
</dbReference>
<dbReference type="InterPro" id="IPR036188">
    <property type="entry name" value="FAD/NAD-bd_sf"/>
</dbReference>
<gene>
    <name evidence="3" type="primary">puuB</name>
    <name evidence="4" type="ORF">EV682_1193</name>
    <name evidence="3" type="ORF">NCTC11159_02936</name>
</gene>
<organism evidence="3 5">
    <name type="scientific">Iodobacter fluviatilis</name>
    <dbReference type="NCBI Taxonomy" id="537"/>
    <lineage>
        <taxon>Bacteria</taxon>
        <taxon>Pseudomonadati</taxon>
        <taxon>Pseudomonadota</taxon>
        <taxon>Betaproteobacteria</taxon>
        <taxon>Neisseriales</taxon>
        <taxon>Chitinibacteraceae</taxon>
        <taxon>Iodobacter</taxon>
    </lineage>
</organism>
<evidence type="ECO:0000256" key="1">
    <source>
        <dbReference type="ARBA" id="ARBA00023002"/>
    </source>
</evidence>
<accession>A0A377QAA3</accession>
<dbReference type="InterPro" id="IPR017715">
    <property type="entry name" value="NH2-phosphonate_OxRdtase"/>
</dbReference>
<evidence type="ECO:0000313" key="3">
    <source>
        <dbReference type="EMBL" id="STQ91853.1"/>
    </source>
</evidence>
<dbReference type="EMBL" id="UGHR01000001">
    <property type="protein sequence ID" value="STQ91853.1"/>
    <property type="molecule type" value="Genomic_DNA"/>
</dbReference>
<dbReference type="AlphaFoldDB" id="A0A377QAA3"/>